<evidence type="ECO:0000313" key="2">
    <source>
        <dbReference type="EMBL" id="KAG5842010.1"/>
    </source>
</evidence>
<dbReference type="AlphaFoldDB" id="A0A9D3RT72"/>
<feature type="compositionally biased region" description="Polar residues" evidence="1">
    <location>
        <begin position="98"/>
        <end position="111"/>
    </location>
</feature>
<feature type="region of interest" description="Disordered" evidence="1">
    <location>
        <begin position="93"/>
        <end position="282"/>
    </location>
</feature>
<organism evidence="2 3">
    <name type="scientific">Anguilla anguilla</name>
    <name type="common">European freshwater eel</name>
    <name type="synonym">Muraena anguilla</name>
    <dbReference type="NCBI Taxonomy" id="7936"/>
    <lineage>
        <taxon>Eukaryota</taxon>
        <taxon>Metazoa</taxon>
        <taxon>Chordata</taxon>
        <taxon>Craniata</taxon>
        <taxon>Vertebrata</taxon>
        <taxon>Euteleostomi</taxon>
        <taxon>Actinopterygii</taxon>
        <taxon>Neopterygii</taxon>
        <taxon>Teleostei</taxon>
        <taxon>Anguilliformes</taxon>
        <taxon>Anguillidae</taxon>
        <taxon>Anguilla</taxon>
    </lineage>
</organism>
<keyword evidence="3" id="KW-1185">Reference proteome</keyword>
<name>A0A9D3RT72_ANGAN</name>
<feature type="region of interest" description="Disordered" evidence="1">
    <location>
        <begin position="324"/>
        <end position="397"/>
    </location>
</feature>
<protein>
    <submittedName>
        <fullName evidence="2">Uncharacterized protein</fullName>
    </submittedName>
</protein>
<evidence type="ECO:0000256" key="1">
    <source>
        <dbReference type="SAM" id="MobiDB-lite"/>
    </source>
</evidence>
<feature type="compositionally biased region" description="Low complexity" evidence="1">
    <location>
        <begin position="171"/>
        <end position="193"/>
    </location>
</feature>
<dbReference type="Proteomes" id="UP001044222">
    <property type="component" value="Chromosome 9"/>
</dbReference>
<proteinExistence type="predicted"/>
<dbReference type="EMBL" id="JAFIRN010000009">
    <property type="protein sequence ID" value="KAG5842010.1"/>
    <property type="molecule type" value="Genomic_DNA"/>
</dbReference>
<sequence length="397" mass="43183">MRGARPREQGRDWGLHDLQQTWLPTGLPRHVCPVRWATVRRTGFRRRQCQVLWILQIPLQQTETQREGQTQAPAQKVLRALLVRRCGLDRLHGEELQQRQQRGSVPVSSSQKRQEDAGAGRFTNANFQEVPSHPGGVAKDGPPTEGKSSEGKGKRTSSHSSGQRGRKSATSKPPLSAAVSAAPPTATTPSSSPFQQGVHLALKSSGGAAVAQPAAEFLSFSESDPRNDSSYAQPSFARAPACRPERAAPRGAPSERRQRADVAAAAPPPPAASRRRTRARRPPPLVQALLLFLFLGRRARRGRRQGEEEAGKWRNRYGPCWSLDPTTPGARPPAPARLGRPALPSANSAPSAPQRRRRAAWSRSPPLSSGTEVYRATASAPHPLDQVPSPAVTPWRL</sequence>
<feature type="compositionally biased region" description="Low complexity" evidence="1">
    <location>
        <begin position="336"/>
        <end position="353"/>
    </location>
</feature>
<reference evidence="2" key="1">
    <citation type="submission" date="2021-01" db="EMBL/GenBank/DDBJ databases">
        <title>A chromosome-scale assembly of European eel, Anguilla anguilla.</title>
        <authorList>
            <person name="Henkel C."/>
            <person name="Jong-Raadsen S.A."/>
            <person name="Dufour S."/>
            <person name="Weltzien F.-A."/>
            <person name="Palstra A.P."/>
            <person name="Pelster B."/>
            <person name="Spaink H.P."/>
            <person name="Van Den Thillart G.E."/>
            <person name="Jansen H."/>
            <person name="Zahm M."/>
            <person name="Klopp C."/>
            <person name="Cedric C."/>
            <person name="Louis A."/>
            <person name="Berthelot C."/>
            <person name="Parey E."/>
            <person name="Roest Crollius H."/>
            <person name="Montfort J."/>
            <person name="Robinson-Rechavi M."/>
            <person name="Bucao C."/>
            <person name="Bouchez O."/>
            <person name="Gislard M."/>
            <person name="Lluch J."/>
            <person name="Milhes M."/>
            <person name="Lampietro C."/>
            <person name="Lopez Roques C."/>
            <person name="Donnadieu C."/>
            <person name="Braasch I."/>
            <person name="Desvignes T."/>
            <person name="Postlethwait J."/>
            <person name="Bobe J."/>
            <person name="Guiguen Y."/>
            <person name="Dirks R."/>
        </authorList>
    </citation>
    <scope>NUCLEOTIDE SEQUENCE</scope>
    <source>
        <strain evidence="2">Tag_6206</strain>
        <tissue evidence="2">Liver</tissue>
    </source>
</reference>
<gene>
    <name evidence="2" type="ORF">ANANG_G00173140</name>
</gene>
<feature type="compositionally biased region" description="Basic and acidic residues" evidence="1">
    <location>
        <begin position="243"/>
        <end position="260"/>
    </location>
</feature>
<accession>A0A9D3RT72</accession>
<evidence type="ECO:0000313" key="3">
    <source>
        <dbReference type="Proteomes" id="UP001044222"/>
    </source>
</evidence>
<comment type="caution">
    <text evidence="2">The sequence shown here is derived from an EMBL/GenBank/DDBJ whole genome shotgun (WGS) entry which is preliminary data.</text>
</comment>